<keyword evidence="3 7" id="KW-1133">Transmembrane helix</keyword>
<protein>
    <recommendedName>
        <fullName evidence="8">GTD-binding domain-containing protein</fullName>
    </recommendedName>
</protein>
<dbReference type="PANTHER" id="PTHR31422">
    <property type="entry name" value="BNAANNG28530D PROTEIN"/>
    <property type="match status" value="1"/>
</dbReference>
<evidence type="ECO:0000256" key="1">
    <source>
        <dbReference type="ARBA" id="ARBA00004370"/>
    </source>
</evidence>
<dbReference type="Proteomes" id="UP000287651">
    <property type="component" value="Unassembled WGS sequence"/>
</dbReference>
<organism evidence="9 10">
    <name type="scientific">Ensete ventricosum</name>
    <name type="common">Abyssinian banana</name>
    <name type="synonym">Musa ensete</name>
    <dbReference type="NCBI Taxonomy" id="4639"/>
    <lineage>
        <taxon>Eukaryota</taxon>
        <taxon>Viridiplantae</taxon>
        <taxon>Streptophyta</taxon>
        <taxon>Embryophyta</taxon>
        <taxon>Tracheophyta</taxon>
        <taxon>Spermatophyta</taxon>
        <taxon>Magnoliopsida</taxon>
        <taxon>Liliopsida</taxon>
        <taxon>Zingiberales</taxon>
        <taxon>Musaceae</taxon>
        <taxon>Ensete</taxon>
    </lineage>
</organism>
<comment type="subcellular location">
    <subcellularLocation>
        <location evidence="1">Membrane</location>
    </subcellularLocation>
</comment>
<evidence type="ECO:0000313" key="9">
    <source>
        <dbReference type="EMBL" id="RRT78198.1"/>
    </source>
</evidence>
<evidence type="ECO:0000256" key="7">
    <source>
        <dbReference type="SAM" id="Phobius"/>
    </source>
</evidence>
<keyword evidence="4 7" id="KW-0472">Membrane</keyword>
<keyword evidence="2 7" id="KW-0812">Transmembrane</keyword>
<feature type="non-terminal residue" evidence="9">
    <location>
        <position position="1"/>
    </location>
</feature>
<keyword evidence="5" id="KW-0175">Coiled coil</keyword>
<dbReference type="EMBL" id="AMZH03001737">
    <property type="protein sequence ID" value="RRT78198.1"/>
    <property type="molecule type" value="Genomic_DNA"/>
</dbReference>
<dbReference type="PANTHER" id="PTHR31422:SF3">
    <property type="entry name" value="GTD-BINDING DOMAIN-CONTAINING PROTEIN"/>
    <property type="match status" value="1"/>
</dbReference>
<feature type="domain" description="GTD-binding" evidence="8">
    <location>
        <begin position="284"/>
        <end position="382"/>
    </location>
</feature>
<accession>A0A427APQ1</accession>
<dbReference type="GO" id="GO:0080115">
    <property type="term" value="F:myosin XI tail binding"/>
    <property type="evidence" value="ECO:0007669"/>
    <property type="project" value="UniProtKB-ARBA"/>
</dbReference>
<evidence type="ECO:0000256" key="3">
    <source>
        <dbReference type="ARBA" id="ARBA00022989"/>
    </source>
</evidence>
<gene>
    <name evidence="9" type="ORF">B296_00027454</name>
</gene>
<comment type="caution">
    <text evidence="9">The sequence shown here is derived from an EMBL/GenBank/DDBJ whole genome shotgun (WGS) entry which is preliminary data.</text>
</comment>
<evidence type="ECO:0000256" key="5">
    <source>
        <dbReference type="SAM" id="Coils"/>
    </source>
</evidence>
<evidence type="ECO:0000256" key="6">
    <source>
        <dbReference type="SAM" id="MobiDB-lite"/>
    </source>
</evidence>
<dbReference type="InterPro" id="IPR007656">
    <property type="entry name" value="GTD-bd"/>
</dbReference>
<feature type="coiled-coil region" evidence="5">
    <location>
        <begin position="276"/>
        <end position="338"/>
    </location>
</feature>
<evidence type="ECO:0000256" key="4">
    <source>
        <dbReference type="ARBA" id="ARBA00023136"/>
    </source>
</evidence>
<sequence>SAPAISSTMASCLATHHRWTLRALVAAYLDLALAYIFLCAASLAFFASKFLALIGLPLPCSCDDIHDAPHFHREQRQQRVGCLQLLLAGVFDSVYGNDCRASSNVNCDSVQLVGAGDDDGGGGHAVCGLLEMGQGEESCGSFSHPPPPHEFDGGESCSDGDADLVDLRGKAVFRQGQRLSVLRRRRRDRNNLTIRCYSSPTSPSPALQLGWKGAVADASPSKISNHLPQVEGSGHVVSEALHHLSDDQNAFIQEVAFANEFQTVDKGLPDATEGVCEAEKNESDAIRELKQALEEERYANAALSLELEKERSAAASAADEAMAMILRLQEEKAAIKMEAWQYQRMVEEKSAYDKEEMEILKEIILQWEKEKLILDKEAEEYQQMVIGGNGFKKTPDGHLPDATCLIGQNKVASFGSFDDPELMLKEVYESIKKKERVNDEMQCVNEGESLMASVQKSSAEFVKCSSSLEMATDVQYSSSGNPSWCNSLEKYYPGVPDDGNECTVQEKGMVTIEVGPCSLHSHKTRYANESCSPRFNGSQQNDLDDSISQLVDGRNSKQDEKDKITVPLDDLCMRHNLNANKESPNSSQLNNEVNVVDVHVISHKVDLAEGKTKQVYLPQVGYNLGRSHEYGTLNRPSLLGRSDHVTEDSDRDLTQLELNMQRSSSDVTKVGQSTDASIIRASWLDLRRSSMPAVESERFQLENEVELLRRRLKAIEQGREKLSFSLEQREKETYNLRRLEEIAHQLQEIRKATESGNSIYSASLPPSSKVCHYGPNYTFSPPSVQVQVVTTSHYTDITLFFSVAICVTLDL</sequence>
<evidence type="ECO:0000256" key="2">
    <source>
        <dbReference type="ARBA" id="ARBA00022692"/>
    </source>
</evidence>
<dbReference type="PROSITE" id="PS51775">
    <property type="entry name" value="GTD_BINDING"/>
    <property type="match status" value="1"/>
</dbReference>
<evidence type="ECO:0000313" key="10">
    <source>
        <dbReference type="Proteomes" id="UP000287651"/>
    </source>
</evidence>
<reference evidence="9 10" key="1">
    <citation type="journal article" date="2014" name="Agronomy (Basel)">
        <title>A Draft Genome Sequence for Ensete ventricosum, the Drought-Tolerant Tree Against Hunger.</title>
        <authorList>
            <person name="Harrison J."/>
            <person name="Moore K.A."/>
            <person name="Paszkiewicz K."/>
            <person name="Jones T."/>
            <person name="Grant M."/>
            <person name="Ambacheew D."/>
            <person name="Muzemil S."/>
            <person name="Studholme D.J."/>
        </authorList>
    </citation>
    <scope>NUCLEOTIDE SEQUENCE [LARGE SCALE GENOMIC DNA]</scope>
</reference>
<evidence type="ECO:0000259" key="8">
    <source>
        <dbReference type="PROSITE" id="PS51775"/>
    </source>
</evidence>
<proteinExistence type="predicted"/>
<feature type="transmembrane region" description="Helical" evidence="7">
    <location>
        <begin position="25"/>
        <end position="47"/>
    </location>
</feature>
<dbReference type="Pfam" id="PF04576">
    <property type="entry name" value="Zein-binding"/>
    <property type="match status" value="1"/>
</dbReference>
<feature type="region of interest" description="Disordered" evidence="6">
    <location>
        <begin position="138"/>
        <end position="157"/>
    </location>
</feature>
<name>A0A427APQ1_ENSVE</name>
<feature type="coiled-coil region" evidence="5">
    <location>
        <begin position="691"/>
        <end position="718"/>
    </location>
</feature>
<dbReference type="AlphaFoldDB" id="A0A427APQ1"/>
<dbReference type="GO" id="GO:0016020">
    <property type="term" value="C:membrane"/>
    <property type="evidence" value="ECO:0007669"/>
    <property type="project" value="UniProtKB-SubCell"/>
</dbReference>